<dbReference type="PROSITE" id="PS00122">
    <property type="entry name" value="CARBOXYLESTERASE_B_1"/>
    <property type="match status" value="1"/>
</dbReference>
<evidence type="ECO:0000313" key="5">
    <source>
        <dbReference type="EMBL" id="GGZ39295.1"/>
    </source>
</evidence>
<comment type="caution">
    <text evidence="5">The sequence shown here is derived from an EMBL/GenBank/DDBJ whole genome shotgun (WGS) entry which is preliminary data.</text>
</comment>
<dbReference type="PANTHER" id="PTHR11559">
    <property type="entry name" value="CARBOXYLESTERASE"/>
    <property type="match status" value="1"/>
</dbReference>
<protein>
    <recommendedName>
        <fullName evidence="3">Carboxylic ester hydrolase</fullName>
        <ecNumber evidence="3">3.1.1.-</ecNumber>
    </recommendedName>
</protein>
<dbReference type="Pfam" id="PF00135">
    <property type="entry name" value="COesterase"/>
    <property type="match status" value="1"/>
</dbReference>
<dbReference type="SUPFAM" id="SSF53474">
    <property type="entry name" value="alpha/beta-Hydrolases"/>
    <property type="match status" value="1"/>
</dbReference>
<dbReference type="EMBL" id="BMWG01000011">
    <property type="protein sequence ID" value="GGZ39295.1"/>
    <property type="molecule type" value="Genomic_DNA"/>
</dbReference>
<name>A0A918QBY7_9ACTN</name>
<dbReference type="InterPro" id="IPR050309">
    <property type="entry name" value="Type-B_Carboxylest/Lipase"/>
</dbReference>
<feature type="domain" description="Carboxylesterase type B" evidence="4">
    <location>
        <begin position="4"/>
        <end position="477"/>
    </location>
</feature>
<dbReference type="Gene3D" id="3.40.50.1820">
    <property type="entry name" value="alpha/beta hydrolase"/>
    <property type="match status" value="1"/>
</dbReference>
<dbReference type="InterPro" id="IPR002018">
    <property type="entry name" value="CarbesteraseB"/>
</dbReference>
<sequence>MKPALVTTASGIVAGRAHDGVVSFKGIPYAAEPYGDNRFKPPQPPPAWDGVREAFEYGPCAPQPNTYSLVDATPLYPWGTDCLSLNVYTPDPGAARLPVMVWVHAGGYISGGASTSRADGSVFAREGVVVVAMNYRLGVDGFLSVPGGIANAGMHDVVAALRWVSDNIAAFGGDPDAVTVFGNSSGSAIIAAIAKTAAGEGLIHRAVLQSPCPTLVVGAAEGRAIAKRVLADLDVGTDPRDIPLRELLGRRQRALDVRFRDARRWHPYTYWFSPYLPVVDETLFTDSALSELIPPSVDLLIGTNRDESRYFLMRNGQFTSATEQDLIDAQNSYDVPEACRAAARSLYGHLPLGEQLAETVTNWIWRGPAIELTHLHAKSGGNTFAYEFTWQGSPAFDGRYGAAHFLEVPFLFGQLDDPAFAPQVGPDAPADLGSALRRGWIQFARSGDPGWPRYDDERRSVMTFDTSCRVEADPREYHRAAWDAQLEKSTP</sequence>
<reference evidence="5" key="2">
    <citation type="submission" date="2020-09" db="EMBL/GenBank/DDBJ databases">
        <authorList>
            <person name="Sun Q."/>
            <person name="Ohkuma M."/>
        </authorList>
    </citation>
    <scope>NUCLEOTIDE SEQUENCE</scope>
    <source>
        <strain evidence="5">JCM 4988</strain>
    </source>
</reference>
<dbReference type="Proteomes" id="UP000630936">
    <property type="component" value="Unassembled WGS sequence"/>
</dbReference>
<comment type="similarity">
    <text evidence="1 3">Belongs to the type-B carboxylesterase/lipase family.</text>
</comment>
<accession>A0A918QBY7</accession>
<dbReference type="GO" id="GO:0016787">
    <property type="term" value="F:hydrolase activity"/>
    <property type="evidence" value="ECO:0007669"/>
    <property type="project" value="UniProtKB-KW"/>
</dbReference>
<organism evidence="5 6">
    <name type="scientific">Streptomyces inusitatus</name>
    <dbReference type="NCBI Taxonomy" id="68221"/>
    <lineage>
        <taxon>Bacteria</taxon>
        <taxon>Bacillati</taxon>
        <taxon>Actinomycetota</taxon>
        <taxon>Actinomycetes</taxon>
        <taxon>Kitasatosporales</taxon>
        <taxon>Streptomycetaceae</taxon>
        <taxon>Streptomyces</taxon>
    </lineage>
</organism>
<evidence type="ECO:0000256" key="1">
    <source>
        <dbReference type="ARBA" id="ARBA00005964"/>
    </source>
</evidence>
<reference evidence="5" key="1">
    <citation type="journal article" date="2014" name="Int. J. Syst. Evol. Microbiol.">
        <title>Complete genome sequence of Corynebacterium casei LMG S-19264T (=DSM 44701T), isolated from a smear-ripened cheese.</title>
        <authorList>
            <consortium name="US DOE Joint Genome Institute (JGI-PGF)"/>
            <person name="Walter F."/>
            <person name="Albersmeier A."/>
            <person name="Kalinowski J."/>
            <person name="Ruckert C."/>
        </authorList>
    </citation>
    <scope>NUCLEOTIDE SEQUENCE</scope>
    <source>
        <strain evidence="5">JCM 4988</strain>
    </source>
</reference>
<evidence type="ECO:0000313" key="6">
    <source>
        <dbReference type="Proteomes" id="UP000630936"/>
    </source>
</evidence>
<keyword evidence="6" id="KW-1185">Reference proteome</keyword>
<dbReference type="EC" id="3.1.1.-" evidence="3"/>
<dbReference type="InterPro" id="IPR029058">
    <property type="entry name" value="AB_hydrolase_fold"/>
</dbReference>
<evidence type="ECO:0000256" key="2">
    <source>
        <dbReference type="ARBA" id="ARBA00022801"/>
    </source>
</evidence>
<gene>
    <name evidence="5" type="ORF">GCM10010387_36770</name>
</gene>
<dbReference type="AlphaFoldDB" id="A0A918QBY7"/>
<dbReference type="InterPro" id="IPR019826">
    <property type="entry name" value="Carboxylesterase_B_AS"/>
</dbReference>
<keyword evidence="2 3" id="KW-0378">Hydrolase</keyword>
<evidence type="ECO:0000259" key="4">
    <source>
        <dbReference type="Pfam" id="PF00135"/>
    </source>
</evidence>
<proteinExistence type="inferred from homology"/>
<evidence type="ECO:0000256" key="3">
    <source>
        <dbReference type="RuleBase" id="RU361235"/>
    </source>
</evidence>